<protein>
    <submittedName>
        <fullName evidence="19">Integrin subunit alpha X</fullName>
    </submittedName>
</protein>
<dbReference type="PRINTS" id="PR01185">
    <property type="entry name" value="INTEGRINA"/>
</dbReference>
<dbReference type="PROSITE" id="PS00242">
    <property type="entry name" value="INTEGRIN_ALPHA"/>
    <property type="match status" value="1"/>
</dbReference>
<dbReference type="GO" id="GO:0005178">
    <property type="term" value="F:integrin binding"/>
    <property type="evidence" value="ECO:0007669"/>
    <property type="project" value="TreeGrafter"/>
</dbReference>
<dbReference type="SUPFAM" id="SSF69179">
    <property type="entry name" value="Integrin domains"/>
    <property type="match status" value="3"/>
</dbReference>
<dbReference type="Gene3D" id="2.130.10.130">
    <property type="entry name" value="Integrin alpha, N-terminal"/>
    <property type="match status" value="1"/>
</dbReference>
<dbReference type="Ensembl" id="ENSMNET00000068382.1">
    <property type="protein sequence ID" value="ENSMNEP00000043874.1"/>
    <property type="gene ID" value="ENSMNEG00000044550.1"/>
</dbReference>
<keyword evidence="11 17" id="KW-0401">Integrin</keyword>
<dbReference type="FunFam" id="2.130.10.130:FF:000009">
    <property type="entry name" value="Alpha L integrin"/>
    <property type="match status" value="1"/>
</dbReference>
<keyword evidence="14 17" id="KW-0675">Receptor</keyword>
<dbReference type="Pfam" id="PF00357">
    <property type="entry name" value="Integrin_alpha"/>
    <property type="match status" value="1"/>
</dbReference>
<feature type="repeat" description="FG-GAP" evidence="16">
    <location>
        <begin position="458"/>
        <end position="518"/>
    </location>
</feature>
<keyword evidence="20" id="KW-1185">Reference proteome</keyword>
<dbReference type="Gene3D" id="1.20.5.930">
    <property type="entry name" value="Bicelle-embedded integrin alpha(iib) transmembrane segment"/>
    <property type="match status" value="1"/>
</dbReference>
<feature type="domain" description="VWFA" evidence="18">
    <location>
        <begin position="151"/>
        <end position="329"/>
    </location>
</feature>
<sequence length="1158" mass="126160">MTRTRAALLLFTALATSLGFNLDTEELTAFRVDSAGFGDSVVQYANSWVVVGAPQERTAANQTGGLYQCGYSTGACEPTGLQVPPEAVNMSLGLSLAATTSPPQLLACGPTVHHGCGRNMYLTGLCFLLAPTQLTRRLPASGQECPRQELDIVFLIDGSGSISSGNFAMMMNFVRAVINQFQRPSTQFSLMQFSSKFDIHFTFEEFRRTSNPLDLLASVHQLTGFTHTATAIQKVVRELFQASHGARGDATKILIVITDGRKEGDSLDYKDVIPMADAAGIIRYAIGVGSAFQNRNSWKELNDIASKPSQEHIFKVEDFDALKDIQNQLKEKIFAIEGTETTSSSSFELEMAQEGFSAVFTPDGPILGAVGSFTWSGGAFQYPPNMNPTFINMSQENVDMRDSYLGYSTELALWKGVQNLVLGAPRYQHTGKAAIFTQVSGQWRGFEGLGGEVGPAHRAHDPGSALQIGSYFGASLCSVDVDGDGSTDLILIGAPHYYEQTRGGQVSVCPLPRGWRKWWCDAVLHGEQGHPWGRFGAALTVLGDVNGDKLTDVVIGAPGEEENQGAVYLFHGALGPSIGPSHSQRIAGSQLSPRLQYFGQALSGGQDLTQDGLVDLAVGARGQALLLRTRPVLWVQVSIQFKPAEIPRSAFECREQMVSDQILGQSSICLYIDKRSKNLLGSRESLPSNPGHPDLWDPPEAEAAWELGRGRGRMRTAGGAERSSTCVEDSVTPITLRLNFTLVGEPLPAFRNLRPMLAADAQRYFMASLPFEKNCGADHICQDNLGISFSFPGLKTLLVGSNLELNAEVMVWNDGEDSYGTTITFSHPAGLSYRHVAEGQKQGQLRSLRLTCDSAPAGSQGTWTTSCRINHLIFRGGAQITFLATFDVSPKAVLGDRLLLTANVSSENNTPRTNKTSFQLALPLKYAVYTVASSHEQSTKYLNFSDSEEKESRVAMHRYQVNNLGQRDLPVSINFWVPVELNQEAVWLEVEVSQPQNPSLRCSSEKIAPPASDFLAHIQKNPVLDCSIAGCLRFCCDIPSFSVQEELDFTLKGNLSFGWVRQTSQKKVSVVSVAEITFDTSVYSQLPGQEAFMRAQTTTVLEKYEVHNPTPLIVGSSIGGLLLLALITAALYKVGFFKRQYKQMMEEANGQIAPENGT</sequence>
<dbReference type="GO" id="GO:0046872">
    <property type="term" value="F:metal ion binding"/>
    <property type="evidence" value="ECO:0007669"/>
    <property type="project" value="UniProtKB-KW"/>
</dbReference>
<dbReference type="Pfam" id="PF20805">
    <property type="entry name" value="Integrin_A_Ig_2"/>
    <property type="match status" value="1"/>
</dbReference>
<dbReference type="CDD" id="cd01469">
    <property type="entry name" value="vWA_integrins_alpha_subunit"/>
    <property type="match status" value="1"/>
</dbReference>
<dbReference type="SUPFAM" id="SSF69318">
    <property type="entry name" value="Integrin alpha N-terminal domain"/>
    <property type="match status" value="1"/>
</dbReference>
<dbReference type="PROSITE" id="PS51470">
    <property type="entry name" value="FG_GAP"/>
    <property type="match status" value="5"/>
</dbReference>
<evidence type="ECO:0000256" key="4">
    <source>
        <dbReference type="ARBA" id="ARBA00022723"/>
    </source>
</evidence>
<dbReference type="Gene3D" id="2.60.40.1460">
    <property type="entry name" value="Integrin domains. Chain A, domain 2"/>
    <property type="match status" value="1"/>
</dbReference>
<keyword evidence="9 17" id="KW-0130">Cell adhesion</keyword>
<dbReference type="SMART" id="SM00327">
    <property type="entry name" value="VWA"/>
    <property type="match status" value="1"/>
</dbReference>
<keyword evidence="12 17" id="KW-0472">Membrane</keyword>
<dbReference type="InterPro" id="IPR018184">
    <property type="entry name" value="Integrin_alpha_C_CS"/>
</dbReference>
<dbReference type="Pfam" id="PF01839">
    <property type="entry name" value="FG-GAP"/>
    <property type="match status" value="2"/>
</dbReference>
<dbReference type="GO" id="GO:0070821">
    <property type="term" value="C:tertiary granule membrane"/>
    <property type="evidence" value="ECO:0007669"/>
    <property type="project" value="UniProtKB-ARBA"/>
</dbReference>
<dbReference type="Pfam" id="PF21520">
    <property type="entry name" value="ITGAX-like_Ig_3"/>
    <property type="match status" value="1"/>
</dbReference>
<keyword evidence="13" id="KW-1015">Disulfide bond</keyword>
<dbReference type="PRINTS" id="PR00453">
    <property type="entry name" value="VWFADOMAIN"/>
</dbReference>
<evidence type="ECO:0000256" key="9">
    <source>
        <dbReference type="ARBA" id="ARBA00022889"/>
    </source>
</evidence>
<organism evidence="19 20">
    <name type="scientific">Macaca nemestrina</name>
    <name type="common">Pig-tailed macaque</name>
    <dbReference type="NCBI Taxonomy" id="9545"/>
    <lineage>
        <taxon>Eukaryota</taxon>
        <taxon>Metazoa</taxon>
        <taxon>Chordata</taxon>
        <taxon>Craniata</taxon>
        <taxon>Vertebrata</taxon>
        <taxon>Euteleostomi</taxon>
        <taxon>Mammalia</taxon>
        <taxon>Eutheria</taxon>
        <taxon>Euarchontoglires</taxon>
        <taxon>Primates</taxon>
        <taxon>Haplorrhini</taxon>
        <taxon>Catarrhini</taxon>
        <taxon>Cercopithecidae</taxon>
        <taxon>Cercopithecinae</taxon>
        <taxon>Macaca</taxon>
    </lineage>
</organism>
<feature type="repeat" description="FG-GAP" evidence="16">
    <location>
        <begin position="584"/>
        <end position="644"/>
    </location>
</feature>
<dbReference type="InterPro" id="IPR036465">
    <property type="entry name" value="vWFA_dom_sf"/>
</dbReference>
<reference evidence="19" key="2">
    <citation type="submission" date="2025-09" db="UniProtKB">
        <authorList>
            <consortium name="Ensembl"/>
        </authorList>
    </citation>
    <scope>IDENTIFICATION</scope>
</reference>
<evidence type="ECO:0000256" key="16">
    <source>
        <dbReference type="PROSITE-ProRule" id="PRU00803"/>
    </source>
</evidence>
<dbReference type="FunFam" id="1.20.5.930:FF:000004">
    <property type="entry name" value="Integrin subunit alpha M"/>
    <property type="match status" value="1"/>
</dbReference>
<dbReference type="Proteomes" id="UP000233120">
    <property type="component" value="Unassembled WGS sequence"/>
</dbReference>
<reference evidence="19" key="1">
    <citation type="submission" date="2025-08" db="UniProtKB">
        <authorList>
            <consortium name="Ensembl"/>
        </authorList>
    </citation>
    <scope>IDENTIFICATION</scope>
</reference>
<dbReference type="FunFam" id="2.130.10.130:FF:000005">
    <property type="entry name" value="Integrin alpha L"/>
    <property type="match status" value="1"/>
</dbReference>
<dbReference type="Gene3D" id="3.40.50.410">
    <property type="entry name" value="von Willebrand factor, type A domain"/>
    <property type="match status" value="1"/>
</dbReference>
<dbReference type="GO" id="GO:0008305">
    <property type="term" value="C:integrin complex"/>
    <property type="evidence" value="ECO:0007669"/>
    <property type="project" value="InterPro"/>
</dbReference>
<dbReference type="InterPro" id="IPR032695">
    <property type="entry name" value="Integrin_dom_sf"/>
</dbReference>
<keyword evidence="5 17" id="KW-0732">Signal</keyword>
<keyword evidence="6" id="KW-0677">Repeat</keyword>
<dbReference type="PANTHER" id="PTHR23220:SF118">
    <property type="entry name" value="INTEGRIN ALPHA-X"/>
    <property type="match status" value="1"/>
</dbReference>
<keyword evidence="10 17" id="KW-1133">Transmembrane helix</keyword>
<evidence type="ECO:0000259" key="18">
    <source>
        <dbReference type="PROSITE" id="PS50234"/>
    </source>
</evidence>
<dbReference type="GeneTree" id="ENSGT00940000154838"/>
<evidence type="ECO:0000256" key="13">
    <source>
        <dbReference type="ARBA" id="ARBA00023157"/>
    </source>
</evidence>
<dbReference type="SUPFAM" id="SSF53300">
    <property type="entry name" value="vWA-like"/>
    <property type="match status" value="1"/>
</dbReference>
<dbReference type="Bgee" id="ENSMNEG00000044550">
    <property type="expression patterns" value="Expressed in lung and 7 other cell types or tissues"/>
</dbReference>
<evidence type="ECO:0000313" key="19">
    <source>
        <dbReference type="Ensembl" id="ENSMNEP00000043874.1"/>
    </source>
</evidence>
<evidence type="ECO:0000256" key="17">
    <source>
        <dbReference type="RuleBase" id="RU003762"/>
    </source>
</evidence>
<dbReference type="InterPro" id="IPR013517">
    <property type="entry name" value="FG-GAP"/>
</dbReference>
<dbReference type="InterPro" id="IPR048633">
    <property type="entry name" value="ITGAX-like_Ig_3"/>
</dbReference>
<dbReference type="FunFam" id="3.40.50.410:FF:000012">
    <property type="entry name" value="Integrin, alpha 10"/>
    <property type="match status" value="1"/>
</dbReference>
<dbReference type="GO" id="GO:0009893">
    <property type="term" value="P:positive regulation of metabolic process"/>
    <property type="evidence" value="ECO:0007669"/>
    <property type="project" value="UniProtKB-ARBA"/>
</dbReference>
<evidence type="ECO:0000256" key="3">
    <source>
        <dbReference type="ARBA" id="ARBA00022692"/>
    </source>
</evidence>
<dbReference type="SMART" id="SM00191">
    <property type="entry name" value="Int_alpha"/>
    <property type="match status" value="5"/>
</dbReference>
<evidence type="ECO:0000256" key="5">
    <source>
        <dbReference type="ARBA" id="ARBA00022729"/>
    </source>
</evidence>
<evidence type="ECO:0000256" key="10">
    <source>
        <dbReference type="ARBA" id="ARBA00022989"/>
    </source>
</evidence>
<keyword evidence="7" id="KW-0106">Calcium</keyword>
<evidence type="ECO:0000256" key="7">
    <source>
        <dbReference type="ARBA" id="ARBA00022837"/>
    </source>
</evidence>
<feature type="repeat" description="FG-GAP" evidence="16">
    <location>
        <begin position="521"/>
        <end position="577"/>
    </location>
</feature>
<evidence type="ECO:0000256" key="14">
    <source>
        <dbReference type="ARBA" id="ARBA00023170"/>
    </source>
</evidence>
<dbReference type="GO" id="GO:0009897">
    <property type="term" value="C:external side of plasma membrane"/>
    <property type="evidence" value="ECO:0007669"/>
    <property type="project" value="TreeGrafter"/>
</dbReference>
<dbReference type="GO" id="GO:0007160">
    <property type="term" value="P:cell-matrix adhesion"/>
    <property type="evidence" value="ECO:0007669"/>
    <property type="project" value="TreeGrafter"/>
</dbReference>
<dbReference type="GO" id="GO:0098609">
    <property type="term" value="P:cell-cell adhesion"/>
    <property type="evidence" value="ECO:0007669"/>
    <property type="project" value="TreeGrafter"/>
</dbReference>
<dbReference type="AlphaFoldDB" id="A0A2K6E6T8"/>
<keyword evidence="4" id="KW-0479">Metal-binding</keyword>
<dbReference type="InterPro" id="IPR000413">
    <property type="entry name" value="Integrin_alpha"/>
</dbReference>
<evidence type="ECO:0000256" key="2">
    <source>
        <dbReference type="ARBA" id="ARBA00008054"/>
    </source>
</evidence>
<evidence type="ECO:0000256" key="8">
    <source>
        <dbReference type="ARBA" id="ARBA00022842"/>
    </source>
</evidence>
<dbReference type="GO" id="GO:0007229">
    <property type="term" value="P:integrin-mediated signaling pathway"/>
    <property type="evidence" value="ECO:0007669"/>
    <property type="project" value="UniProtKB-KW"/>
</dbReference>
<evidence type="ECO:0000256" key="11">
    <source>
        <dbReference type="ARBA" id="ARBA00023037"/>
    </source>
</evidence>
<evidence type="ECO:0000256" key="12">
    <source>
        <dbReference type="ARBA" id="ARBA00023136"/>
    </source>
</evidence>
<feature type="signal peptide" evidence="17">
    <location>
        <begin position="1"/>
        <end position="19"/>
    </location>
</feature>
<evidence type="ECO:0000256" key="6">
    <source>
        <dbReference type="ARBA" id="ARBA00022737"/>
    </source>
</evidence>
<evidence type="ECO:0000256" key="15">
    <source>
        <dbReference type="ARBA" id="ARBA00023180"/>
    </source>
</evidence>
<comment type="similarity">
    <text evidence="2 17">Belongs to the integrin alpha chain family.</text>
</comment>
<feature type="chain" id="PRO_5014207135" evidence="17">
    <location>
        <begin position="20"/>
        <end position="1158"/>
    </location>
</feature>
<dbReference type="Pfam" id="PF00092">
    <property type="entry name" value="VWA"/>
    <property type="match status" value="1"/>
</dbReference>
<keyword evidence="8" id="KW-0460">Magnesium</keyword>
<dbReference type="InterPro" id="IPR028994">
    <property type="entry name" value="Integrin_alpha_N"/>
</dbReference>
<keyword evidence="15" id="KW-0325">Glycoprotein</keyword>
<feature type="repeat" description="FG-GAP" evidence="16">
    <location>
        <begin position="23"/>
        <end position="78"/>
    </location>
</feature>
<feature type="transmembrane region" description="Helical" evidence="17">
    <location>
        <begin position="1112"/>
        <end position="1135"/>
    </location>
</feature>
<dbReference type="GO" id="GO:0033627">
    <property type="term" value="P:cell adhesion mediated by integrin"/>
    <property type="evidence" value="ECO:0007669"/>
    <property type="project" value="TreeGrafter"/>
</dbReference>
<keyword evidence="3 17" id="KW-0812">Transmembrane</keyword>
<comment type="subcellular location">
    <subcellularLocation>
        <location evidence="1 17">Membrane</location>
        <topology evidence="1 17">Single-pass type I membrane protein</topology>
    </subcellularLocation>
</comment>
<dbReference type="Gene3D" id="2.60.40.1530">
    <property type="entry name" value="ntegrin, alpha v. Chain A, domain 4"/>
    <property type="match status" value="1"/>
</dbReference>
<dbReference type="PROSITE" id="PS50234">
    <property type="entry name" value="VWFA"/>
    <property type="match status" value="1"/>
</dbReference>
<gene>
    <name evidence="19" type="primary">ITGAX</name>
</gene>
<dbReference type="InterPro" id="IPR002035">
    <property type="entry name" value="VWF_A"/>
</dbReference>
<evidence type="ECO:0000256" key="1">
    <source>
        <dbReference type="ARBA" id="ARBA00004479"/>
    </source>
</evidence>
<dbReference type="PANTHER" id="PTHR23220">
    <property type="entry name" value="INTEGRIN ALPHA"/>
    <property type="match status" value="1"/>
</dbReference>
<feature type="repeat" description="FG-GAP" evidence="16">
    <location>
        <begin position="340"/>
        <end position="391"/>
    </location>
</feature>
<dbReference type="FunFam" id="2.60.40.1510:FF:000009">
    <property type="entry name" value="Integrin alpha M"/>
    <property type="match status" value="1"/>
</dbReference>
<proteinExistence type="inferred from homology"/>
<dbReference type="FunFam" id="2.60.40.1530:FF:000003">
    <property type="entry name" value="Integrin alpha M"/>
    <property type="match status" value="1"/>
</dbReference>
<name>A0A2K6E6T8_MACNE</name>
<dbReference type="InterPro" id="IPR048285">
    <property type="entry name" value="Integrin_alpha_Ig-like_2"/>
</dbReference>
<evidence type="ECO:0000313" key="20">
    <source>
        <dbReference type="Proteomes" id="UP000233120"/>
    </source>
</evidence>
<accession>A0A2K6E6T8</accession>
<dbReference type="Gene3D" id="2.60.40.1510">
    <property type="entry name" value="ntegrin, alpha v. Chain A, domain 3"/>
    <property type="match status" value="1"/>
</dbReference>
<dbReference type="InterPro" id="IPR013519">
    <property type="entry name" value="Int_alpha_beta-p"/>
</dbReference>